<sequence length="463" mass="51974">MAPKPSTSNDSRDWAVNAKRANMNDNNDADWSSLPCKTVLLSMELMHFVSAYQDVFYADMIPFLHLAYPCTTHGDSCCSIHMEWGTTRVIVVMDAIYVDNLPLLCYVHKANLFKFVSCPTKLMDLAAHAKHFDVLQFLHAVGHQGCTTRAMDAAAKQGNLAMAQFLTQHRTEGFTTLGLYHAICSGTRRWSRRIRFGARYTPIDLAAENGRLPVVEALRVCSLACSYGGLYMASTNGHVDVVEWLIAHQRDLVDAHLEVASCEAGPTSPTCDPLNYFSNWFSTVPKPQLFRSSSGCCNAASCCVPPMCHQNLRVVHPHPPPPRVHPENRPTRLPRMPRRAVDIDVCLREAVYMPATRFPWALFVDRVVVLNLDECVMVIIIIEVLEVAYNTRMDYALVLRITTRLLPLRSMGFVHLNPLYHDDGFTSTYFPAFTYLDKPTGVDTHTVGLTIAEENDVYQGCEQ</sequence>
<dbReference type="AlphaFoldDB" id="A0A485LIZ2"/>
<dbReference type="EMBL" id="CAADRA010007005">
    <property type="protein sequence ID" value="VFT98172.1"/>
    <property type="molecule type" value="Genomic_DNA"/>
</dbReference>
<evidence type="ECO:0000313" key="1">
    <source>
        <dbReference type="EMBL" id="KAF0686660.1"/>
    </source>
</evidence>
<dbReference type="Proteomes" id="UP000332933">
    <property type="component" value="Unassembled WGS sequence"/>
</dbReference>
<evidence type="ECO:0000313" key="3">
    <source>
        <dbReference type="Proteomes" id="UP000332933"/>
    </source>
</evidence>
<dbReference type="EMBL" id="VJMH01006979">
    <property type="protein sequence ID" value="KAF0686660.1"/>
    <property type="molecule type" value="Genomic_DNA"/>
</dbReference>
<dbReference type="SUPFAM" id="SSF48403">
    <property type="entry name" value="Ankyrin repeat"/>
    <property type="match status" value="1"/>
</dbReference>
<gene>
    <name evidence="2" type="primary">Aste57867_21502</name>
    <name evidence="1" type="ORF">As57867_021433</name>
    <name evidence="2" type="ORF">ASTE57867_21502</name>
</gene>
<dbReference type="PANTHER" id="PTHR46586">
    <property type="entry name" value="ANKYRIN REPEAT-CONTAINING PROTEIN"/>
    <property type="match status" value="1"/>
</dbReference>
<dbReference type="InterPro" id="IPR036770">
    <property type="entry name" value="Ankyrin_rpt-contain_sf"/>
</dbReference>
<proteinExistence type="predicted"/>
<dbReference type="Gene3D" id="1.25.40.20">
    <property type="entry name" value="Ankyrin repeat-containing domain"/>
    <property type="match status" value="1"/>
</dbReference>
<protein>
    <submittedName>
        <fullName evidence="2">Aste57867_21502 protein</fullName>
    </submittedName>
</protein>
<name>A0A485LIZ2_9STRA</name>
<keyword evidence="3" id="KW-1185">Reference proteome</keyword>
<dbReference type="PANTHER" id="PTHR46586:SF3">
    <property type="entry name" value="ANKYRIN REPEAT-CONTAINING PROTEIN"/>
    <property type="match status" value="1"/>
</dbReference>
<reference evidence="1" key="2">
    <citation type="submission" date="2019-06" db="EMBL/GenBank/DDBJ databases">
        <title>Genomics analysis of Aphanomyces spp. identifies a new class of oomycete effector associated with host adaptation.</title>
        <authorList>
            <person name="Gaulin E."/>
        </authorList>
    </citation>
    <scope>NUCLEOTIDE SEQUENCE</scope>
    <source>
        <strain evidence="1">CBS 578.67</strain>
    </source>
</reference>
<organism evidence="2 3">
    <name type="scientific">Aphanomyces stellatus</name>
    <dbReference type="NCBI Taxonomy" id="120398"/>
    <lineage>
        <taxon>Eukaryota</taxon>
        <taxon>Sar</taxon>
        <taxon>Stramenopiles</taxon>
        <taxon>Oomycota</taxon>
        <taxon>Saprolegniomycetes</taxon>
        <taxon>Saprolegniales</taxon>
        <taxon>Verrucalvaceae</taxon>
        <taxon>Aphanomyces</taxon>
    </lineage>
</organism>
<reference evidence="2 3" key="1">
    <citation type="submission" date="2019-03" db="EMBL/GenBank/DDBJ databases">
        <authorList>
            <person name="Gaulin E."/>
            <person name="Dumas B."/>
        </authorList>
    </citation>
    <scope>NUCLEOTIDE SEQUENCE [LARGE SCALE GENOMIC DNA]</scope>
    <source>
        <strain evidence="2">CBS 568.67</strain>
    </source>
</reference>
<accession>A0A485LIZ2</accession>
<dbReference type="InterPro" id="IPR052050">
    <property type="entry name" value="SecEffector_AnkRepeat"/>
</dbReference>
<evidence type="ECO:0000313" key="2">
    <source>
        <dbReference type="EMBL" id="VFT98172.1"/>
    </source>
</evidence>